<evidence type="ECO:0000313" key="1">
    <source>
        <dbReference type="EMBL" id="ACK66402.1"/>
    </source>
</evidence>
<gene>
    <name evidence="1" type="ordered locus">PCC8801_2391</name>
</gene>
<reference evidence="2" key="1">
    <citation type="journal article" date="2011" name="MBio">
        <title>Novel metabolic attributes of the genus Cyanothece, comprising a group of unicellular nitrogen-fixing Cyanobacteria.</title>
        <authorList>
            <person name="Bandyopadhyay A."/>
            <person name="Elvitigala T."/>
            <person name="Welsh E."/>
            <person name="Stockel J."/>
            <person name="Liberton M."/>
            <person name="Min H."/>
            <person name="Sherman L.A."/>
            <person name="Pakrasi H.B."/>
        </authorList>
    </citation>
    <scope>NUCLEOTIDE SEQUENCE [LARGE SCALE GENOMIC DNA]</scope>
    <source>
        <strain evidence="2">PCC 8801</strain>
    </source>
</reference>
<evidence type="ECO:0008006" key="3">
    <source>
        <dbReference type="Google" id="ProtNLM"/>
    </source>
</evidence>
<dbReference type="EMBL" id="CP001287">
    <property type="protein sequence ID" value="ACK66402.1"/>
    <property type="molecule type" value="Genomic_DNA"/>
</dbReference>
<name>B7K2K9_RIPO1</name>
<keyword evidence="2" id="KW-1185">Reference proteome</keyword>
<protein>
    <recommendedName>
        <fullName evidence="3">Sulfotransferase domain-containing protein</fullName>
    </recommendedName>
</protein>
<proteinExistence type="predicted"/>
<dbReference type="Proteomes" id="UP000008204">
    <property type="component" value="Chromosome"/>
</dbReference>
<dbReference type="eggNOG" id="COG1874">
    <property type="taxonomic scope" value="Bacteria"/>
</dbReference>
<sequence>MKLILHPGHGKCGSSSIQTFLYSKISELNKLGIYLPDPNFRFSFEIEKSSLEKQTPLWYFKRLMDEDNMESFEERLNQVLEKAHKSNCKMILISAENLGNIRGITKGRKIHEILASHFDQKMVIFYIRRQDDYLVSSWQQWGHKKGETLKEHIDKALAEHEPDFLGRVRFFEEIYGEESITVVPLHNQALIKGNLIDDFCFRSQLSISEESNLQIQTSKANKSLNPYLCDILSRISSIYTDPHDNSIKKLLTSYVDTEKLLFLNDPKILSQEQRNRILKEFDDDNLILSKKYFDCLTSDDFANKKLDVEDKIHQTLDDEIEGLKDIISIQMEIIIKLLKEQQQKDNPPSKKLNIKREIKQLIKKVFKNKI</sequence>
<dbReference type="HOGENOM" id="CLU_747461_0_0_3"/>
<accession>B7K2K9</accession>
<dbReference type="RefSeq" id="WP_012595670.1">
    <property type="nucleotide sequence ID" value="NC_011726.1"/>
</dbReference>
<dbReference type="OrthoDB" id="565403at2"/>
<dbReference type="STRING" id="41431.PCC8801_2391"/>
<organism evidence="1 2">
    <name type="scientific">Rippkaea orientalis (strain PCC 8801 / RF-1)</name>
    <name type="common">Cyanothece sp. (strain PCC 8801)</name>
    <dbReference type="NCBI Taxonomy" id="41431"/>
    <lineage>
        <taxon>Bacteria</taxon>
        <taxon>Bacillati</taxon>
        <taxon>Cyanobacteriota</taxon>
        <taxon>Cyanophyceae</taxon>
        <taxon>Oscillatoriophycideae</taxon>
        <taxon>Chroococcales</taxon>
        <taxon>Aphanothecaceae</taxon>
        <taxon>Rippkaea</taxon>
        <taxon>Rippkaea orientalis</taxon>
    </lineage>
</organism>
<evidence type="ECO:0000313" key="2">
    <source>
        <dbReference type="Proteomes" id="UP000008204"/>
    </source>
</evidence>
<dbReference type="KEGG" id="cyp:PCC8801_2391"/>
<dbReference type="AlphaFoldDB" id="B7K2K9"/>